<sequence>MSSPARPPVTTVRGLVASLTFAGGALHFAVAPGRSADWRAEGIVLAGIGVIMLAVGASIALRASRTFLFAGSALNALVVVALVVSRTAGYPVGPWSDTTPSMGPYEATVLVVAVVALALSLGALVSDVEHIGQVGWRFENIAPMAVVLVALPGFVTTQWADDAAHVQGSAHAHDHSSTSDDVGFRAPLTIDERLRLGDELTIAAAAADVYPTLRDARAAGWILVGGYTSGAGQMLIDPRVDSRVSPFALDRPSGLLYESSMDDANLVGVQYNAWTSDGSTPAGFTGQGPMWHLHDGTCVADDGAWALPLDETVTGSDCSRVDASLDDTSSWMLRVWLVRGWENPSGTFAHDHPALP</sequence>
<feature type="transmembrane region" description="Helical" evidence="1">
    <location>
        <begin position="42"/>
        <end position="61"/>
    </location>
</feature>
<feature type="transmembrane region" description="Helical" evidence="1">
    <location>
        <begin position="108"/>
        <end position="128"/>
    </location>
</feature>
<evidence type="ECO:0000256" key="1">
    <source>
        <dbReference type="SAM" id="Phobius"/>
    </source>
</evidence>
<feature type="transmembrane region" description="Helical" evidence="1">
    <location>
        <begin position="12"/>
        <end position="30"/>
    </location>
</feature>
<dbReference type="EMBL" id="CAEZTS010000145">
    <property type="protein sequence ID" value="CAB4587520.1"/>
    <property type="molecule type" value="Genomic_DNA"/>
</dbReference>
<organism evidence="2">
    <name type="scientific">freshwater metagenome</name>
    <dbReference type="NCBI Taxonomy" id="449393"/>
    <lineage>
        <taxon>unclassified sequences</taxon>
        <taxon>metagenomes</taxon>
        <taxon>ecological metagenomes</taxon>
    </lineage>
</organism>
<dbReference type="AlphaFoldDB" id="A0A6J6FFY3"/>
<proteinExistence type="predicted"/>
<feature type="transmembrane region" description="Helical" evidence="1">
    <location>
        <begin position="140"/>
        <end position="160"/>
    </location>
</feature>
<keyword evidence="1" id="KW-1133">Transmembrane helix</keyword>
<name>A0A6J6FFY3_9ZZZZ</name>
<keyword evidence="1" id="KW-0472">Membrane</keyword>
<reference evidence="2" key="1">
    <citation type="submission" date="2020-05" db="EMBL/GenBank/DDBJ databases">
        <authorList>
            <person name="Chiriac C."/>
            <person name="Salcher M."/>
            <person name="Ghai R."/>
            <person name="Kavagutti S V."/>
        </authorList>
    </citation>
    <scope>NUCLEOTIDE SEQUENCE</scope>
</reference>
<keyword evidence="1" id="KW-0812">Transmembrane</keyword>
<gene>
    <name evidence="2" type="ORF">UFOPK1722_01447</name>
</gene>
<feature type="transmembrane region" description="Helical" evidence="1">
    <location>
        <begin position="68"/>
        <end position="88"/>
    </location>
</feature>
<evidence type="ECO:0000313" key="2">
    <source>
        <dbReference type="EMBL" id="CAB4587520.1"/>
    </source>
</evidence>
<accession>A0A6J6FFY3</accession>
<protein>
    <submittedName>
        <fullName evidence="2">Unannotated protein</fullName>
    </submittedName>
</protein>